<dbReference type="PANTHER" id="PTHR23221">
    <property type="entry name" value="GLYCOSYLPHOSPHATIDYLINOSITOL PHOSPHOLIPASE D"/>
    <property type="match status" value="1"/>
</dbReference>
<name>A0ABR3G8H7_9PEZI</name>
<evidence type="ECO:0000256" key="1">
    <source>
        <dbReference type="SAM" id="SignalP"/>
    </source>
</evidence>
<dbReference type="InterPro" id="IPR029002">
    <property type="entry name" value="PLPC/GPLD1"/>
</dbReference>
<accession>A0ABR3G8H7</accession>
<evidence type="ECO:0000259" key="2">
    <source>
        <dbReference type="Pfam" id="PF00882"/>
    </source>
</evidence>
<evidence type="ECO:0000313" key="3">
    <source>
        <dbReference type="EMBL" id="KAL0632254.1"/>
    </source>
</evidence>
<comment type="caution">
    <text evidence="3">The sequence shown here is derived from an EMBL/GenBank/DDBJ whole genome shotgun (WGS) entry which is preliminary data.</text>
</comment>
<dbReference type="InterPro" id="IPR028994">
    <property type="entry name" value="Integrin_alpha_N"/>
</dbReference>
<reference evidence="3 4" key="1">
    <citation type="submission" date="2024-02" db="EMBL/GenBank/DDBJ databases">
        <title>Discinaceae phylogenomics.</title>
        <authorList>
            <person name="Dirks A.C."/>
            <person name="James T.Y."/>
        </authorList>
    </citation>
    <scope>NUCLEOTIDE SEQUENCE [LARGE SCALE GENOMIC DNA]</scope>
    <source>
        <strain evidence="3 4">ACD0624</strain>
    </source>
</reference>
<dbReference type="EMBL" id="JBBBZM010000178">
    <property type="protein sequence ID" value="KAL0632254.1"/>
    <property type="molecule type" value="Genomic_DNA"/>
</dbReference>
<evidence type="ECO:0000313" key="4">
    <source>
        <dbReference type="Proteomes" id="UP001447188"/>
    </source>
</evidence>
<sequence length="908" mass="96178">MIAPRRRLPSLLAVSALCWGAVESCGVLIHNEVLHRATHLFALPNSNSDLTTLTPLISSVLVSPDHASSLQAGAFFPDWGYQCLSNDDSAEAAHWPPFLVASVEHIVSKYGYLNETLSRSAEEQDHLRGLIAFIFAVAGHQTADATWHAIRLPSGFLVALAGVDFGGDVAKAHRVLDFGADFALAGRLARMKGSRSWIDDEWKVPVRDLISIYERVGRDVNPFMLRYCTMRGLAALRSELAVGPSLFDSFASQSPMLVGSLDDYHLGGIDEMSARTVSCWSNLTRWLAHGIDKEEKLRGGWDICDVFQAIKARGGAGNPAIGGTTECSRKMENYNPMGEGIMLQRSEKEYARIQVRTDKFGAEIYTLPPLEDKEIVATASVASSPLPMLSSARAPKFQEPTFVATYAPYSHFGASISIGEFSTSGPALAVGAPYESEDSARPGEGNVYILPLSDLLGSPSVSTALQPEYLSKGVAGQLQRAATDNGLTDQRFGASSTALKTLGTTLLAIAAPGPYTYDNSVPPSPPFAGTSPAGRIDLFRPGEPSRFLSLSVKGAELGSIGQRWWGESMISADLDGTGDFLVVSGSSSDGQRLCDGHQRPQMGEGEVGVFQFIAASSSTPPPPHSSVSPLELTLGEQRIASGATTINTWSITLPASEKPATCDSTYEYFGRTLAFLAHSRTLFIGAPGANAVYGYAFSNNAFNHAFTIHGPPSNSRAGFGGSGIASGITSAGYVWLAVGAADASVGSDTQAGVLYIYMLTSTGVRAVAEVVAEAGKAGRRYAKFGRTVVADGSGGGVWVGSEFWDGERGAAWWVDIEAIAEAAMKRGGSAQVVFTPGGSEGVDGERVDKVERMEVQVQVQGGEPNARFAAALAVTTGGELLVGIPYSGVSGEEQELRFYGAVALFTKS</sequence>
<feature type="signal peptide" evidence="1">
    <location>
        <begin position="1"/>
        <end position="24"/>
    </location>
</feature>
<dbReference type="InterPro" id="IPR013519">
    <property type="entry name" value="Int_alpha_beta-p"/>
</dbReference>
<organism evidence="3 4">
    <name type="scientific">Discina gigas</name>
    <dbReference type="NCBI Taxonomy" id="1032678"/>
    <lineage>
        <taxon>Eukaryota</taxon>
        <taxon>Fungi</taxon>
        <taxon>Dikarya</taxon>
        <taxon>Ascomycota</taxon>
        <taxon>Pezizomycotina</taxon>
        <taxon>Pezizomycetes</taxon>
        <taxon>Pezizales</taxon>
        <taxon>Discinaceae</taxon>
        <taxon>Discina</taxon>
    </lineage>
</organism>
<protein>
    <recommendedName>
        <fullName evidence="2">Phospholipase C/D domain-containing protein</fullName>
    </recommendedName>
</protein>
<dbReference type="Gene3D" id="2.130.10.130">
    <property type="entry name" value="Integrin alpha, N-terminal"/>
    <property type="match status" value="2"/>
</dbReference>
<dbReference type="PANTHER" id="PTHR23221:SF7">
    <property type="entry name" value="PHOSPHATIDYLINOSITOL-GLYCAN-SPECIFIC PHOSPHOLIPASE D"/>
    <property type="match status" value="1"/>
</dbReference>
<dbReference type="Pfam" id="PF00882">
    <property type="entry name" value="Zn_dep_PLPC"/>
    <property type="match status" value="1"/>
</dbReference>
<keyword evidence="1" id="KW-0732">Signal</keyword>
<dbReference type="Proteomes" id="UP001447188">
    <property type="component" value="Unassembled WGS sequence"/>
</dbReference>
<dbReference type="SMART" id="SM00191">
    <property type="entry name" value="Int_alpha"/>
    <property type="match status" value="4"/>
</dbReference>
<gene>
    <name evidence="3" type="ORF">Q9L58_008853</name>
</gene>
<feature type="domain" description="Phospholipase C/D" evidence="2">
    <location>
        <begin position="64"/>
        <end position="196"/>
    </location>
</feature>
<keyword evidence="4" id="KW-1185">Reference proteome</keyword>
<proteinExistence type="predicted"/>
<feature type="chain" id="PRO_5046145442" description="Phospholipase C/D domain-containing protein" evidence="1">
    <location>
        <begin position="25"/>
        <end position="908"/>
    </location>
</feature>